<evidence type="ECO:0000313" key="2">
    <source>
        <dbReference type="EMBL" id="KAL0200267.1"/>
    </source>
</evidence>
<accession>A0ABD0RP23</accession>
<evidence type="ECO:0000313" key="3">
    <source>
        <dbReference type="Proteomes" id="UP001529510"/>
    </source>
</evidence>
<feature type="domain" description="Retrotransposon gag" evidence="1">
    <location>
        <begin position="2"/>
        <end position="42"/>
    </location>
</feature>
<evidence type="ECO:0000259" key="1">
    <source>
        <dbReference type="Pfam" id="PF03732"/>
    </source>
</evidence>
<proteinExistence type="predicted"/>
<dbReference type="PANTHER" id="PTHR15503:SF36">
    <property type="entry name" value="RETROTRANSPOSON GAG-LIKE PROTEIN 5"/>
    <property type="match status" value="1"/>
</dbReference>
<sequence>MLANLRQGDHSVSDYSIEFHTLAAECKWNEEAQWDMFLHGLADRIQKEIFMLELPTNLDALIALTIHVDTCLQQQEQRVLQRVAPVSTDLLAPFSSDVVSLAHNPEPMQ</sequence>
<dbReference type="PANTHER" id="PTHR15503">
    <property type="entry name" value="LDOC1 RELATED"/>
    <property type="match status" value="1"/>
</dbReference>
<dbReference type="AlphaFoldDB" id="A0ABD0RP23"/>
<dbReference type="InterPro" id="IPR005162">
    <property type="entry name" value="Retrotrans_gag_dom"/>
</dbReference>
<feature type="non-terminal residue" evidence="2">
    <location>
        <position position="109"/>
    </location>
</feature>
<dbReference type="InterPro" id="IPR032567">
    <property type="entry name" value="RTL1-rel"/>
</dbReference>
<dbReference type="EMBL" id="JAMKFB020000002">
    <property type="protein sequence ID" value="KAL0200267.1"/>
    <property type="molecule type" value="Genomic_DNA"/>
</dbReference>
<gene>
    <name evidence="2" type="ORF">M9458_003454</name>
</gene>
<organism evidence="2 3">
    <name type="scientific">Cirrhinus mrigala</name>
    <name type="common">Mrigala</name>
    <dbReference type="NCBI Taxonomy" id="683832"/>
    <lineage>
        <taxon>Eukaryota</taxon>
        <taxon>Metazoa</taxon>
        <taxon>Chordata</taxon>
        <taxon>Craniata</taxon>
        <taxon>Vertebrata</taxon>
        <taxon>Euteleostomi</taxon>
        <taxon>Actinopterygii</taxon>
        <taxon>Neopterygii</taxon>
        <taxon>Teleostei</taxon>
        <taxon>Ostariophysi</taxon>
        <taxon>Cypriniformes</taxon>
        <taxon>Cyprinidae</taxon>
        <taxon>Labeoninae</taxon>
        <taxon>Labeonini</taxon>
        <taxon>Cirrhinus</taxon>
    </lineage>
</organism>
<dbReference type="Pfam" id="PF03732">
    <property type="entry name" value="Retrotrans_gag"/>
    <property type="match status" value="1"/>
</dbReference>
<reference evidence="2 3" key="1">
    <citation type="submission" date="2024-05" db="EMBL/GenBank/DDBJ databases">
        <title>Genome sequencing and assembly of Indian major carp, Cirrhinus mrigala (Hamilton, 1822).</title>
        <authorList>
            <person name="Mohindra V."/>
            <person name="Chowdhury L.M."/>
            <person name="Lal K."/>
            <person name="Jena J.K."/>
        </authorList>
    </citation>
    <scope>NUCLEOTIDE SEQUENCE [LARGE SCALE GENOMIC DNA]</scope>
    <source>
        <strain evidence="2">CM1030</strain>
        <tissue evidence="2">Blood</tissue>
    </source>
</reference>
<keyword evidence="3" id="KW-1185">Reference proteome</keyword>
<comment type="caution">
    <text evidence="2">The sequence shown here is derived from an EMBL/GenBank/DDBJ whole genome shotgun (WGS) entry which is preliminary data.</text>
</comment>
<dbReference type="Proteomes" id="UP001529510">
    <property type="component" value="Unassembled WGS sequence"/>
</dbReference>
<name>A0ABD0RP23_CIRMR</name>
<protein>
    <recommendedName>
        <fullName evidence="1">Retrotransposon gag domain-containing protein</fullName>
    </recommendedName>
</protein>